<dbReference type="AlphaFoldDB" id="A0A4R3M1D3"/>
<feature type="domain" description="MobA-like NTP transferase" evidence="9">
    <location>
        <begin position="6"/>
        <end position="158"/>
    </location>
</feature>
<dbReference type="HAMAP" id="MF_00316">
    <property type="entry name" value="MobA"/>
    <property type="match status" value="1"/>
</dbReference>
<dbReference type="GO" id="GO:0046872">
    <property type="term" value="F:metal ion binding"/>
    <property type="evidence" value="ECO:0007669"/>
    <property type="project" value="UniProtKB-KW"/>
</dbReference>
<comment type="cofactor">
    <cofactor evidence="8">
        <name>Mg(2+)</name>
        <dbReference type="ChEBI" id="CHEBI:18420"/>
    </cofactor>
</comment>
<keyword evidence="10" id="KW-0548">Nucleotidyltransferase</keyword>
<evidence type="ECO:0000313" key="11">
    <source>
        <dbReference type="Proteomes" id="UP000294664"/>
    </source>
</evidence>
<dbReference type="Pfam" id="PF12804">
    <property type="entry name" value="NTP_transf_3"/>
    <property type="match status" value="1"/>
</dbReference>
<keyword evidence="2 8" id="KW-0808">Transferase</keyword>
<comment type="similarity">
    <text evidence="8">Belongs to the MobA family.</text>
</comment>
<evidence type="ECO:0000256" key="2">
    <source>
        <dbReference type="ARBA" id="ARBA00022679"/>
    </source>
</evidence>
<comment type="catalytic activity">
    <reaction evidence="8">
        <text>Mo-molybdopterin + GTP + H(+) = Mo-molybdopterin guanine dinucleotide + diphosphate</text>
        <dbReference type="Rhea" id="RHEA:34243"/>
        <dbReference type="ChEBI" id="CHEBI:15378"/>
        <dbReference type="ChEBI" id="CHEBI:33019"/>
        <dbReference type="ChEBI" id="CHEBI:37565"/>
        <dbReference type="ChEBI" id="CHEBI:71302"/>
        <dbReference type="ChEBI" id="CHEBI:71310"/>
        <dbReference type="EC" id="2.7.7.77"/>
    </reaction>
</comment>
<dbReference type="GO" id="GO:0005525">
    <property type="term" value="F:GTP binding"/>
    <property type="evidence" value="ECO:0007669"/>
    <property type="project" value="UniProtKB-UniRule"/>
</dbReference>
<protein>
    <recommendedName>
        <fullName evidence="8">Molybdenum cofactor guanylyltransferase</fullName>
        <shortName evidence="8">MoCo guanylyltransferase</shortName>
        <ecNumber evidence="8">2.7.7.77</ecNumber>
    </recommendedName>
    <alternativeName>
        <fullName evidence="8">GTP:molybdopterin guanylyltransferase</fullName>
    </alternativeName>
    <alternativeName>
        <fullName evidence="8">Mo-MPT guanylyltransferase</fullName>
    </alternativeName>
    <alternativeName>
        <fullName evidence="8">Molybdopterin guanylyltransferase</fullName>
    </alternativeName>
    <alternativeName>
        <fullName evidence="8">Molybdopterin-guanine dinucleotide synthase</fullName>
        <shortName evidence="8">MGD synthase</shortName>
    </alternativeName>
</protein>
<evidence type="ECO:0000256" key="4">
    <source>
        <dbReference type="ARBA" id="ARBA00022741"/>
    </source>
</evidence>
<dbReference type="SUPFAM" id="SSF53448">
    <property type="entry name" value="Nucleotide-diphospho-sugar transferases"/>
    <property type="match status" value="1"/>
</dbReference>
<dbReference type="PANTHER" id="PTHR19136:SF81">
    <property type="entry name" value="MOLYBDENUM COFACTOR GUANYLYLTRANSFERASE"/>
    <property type="match status" value="1"/>
</dbReference>
<evidence type="ECO:0000256" key="3">
    <source>
        <dbReference type="ARBA" id="ARBA00022723"/>
    </source>
</evidence>
<evidence type="ECO:0000256" key="5">
    <source>
        <dbReference type="ARBA" id="ARBA00022842"/>
    </source>
</evidence>
<organism evidence="10 11">
    <name type="scientific">Aquabacter spiritensis</name>
    <dbReference type="NCBI Taxonomy" id="933073"/>
    <lineage>
        <taxon>Bacteria</taxon>
        <taxon>Pseudomonadati</taxon>
        <taxon>Pseudomonadota</taxon>
        <taxon>Alphaproteobacteria</taxon>
        <taxon>Hyphomicrobiales</taxon>
        <taxon>Xanthobacteraceae</taxon>
        <taxon>Aquabacter</taxon>
    </lineage>
</organism>
<comment type="domain">
    <text evidence="8">The N-terminal domain determines nucleotide recognition and specific binding, while the C-terminal domain determines the specific binding to the target protein.</text>
</comment>
<dbReference type="GO" id="GO:0005737">
    <property type="term" value="C:cytoplasm"/>
    <property type="evidence" value="ECO:0007669"/>
    <property type="project" value="UniProtKB-SubCell"/>
</dbReference>
<keyword evidence="5 8" id="KW-0460">Magnesium</keyword>
<evidence type="ECO:0000256" key="1">
    <source>
        <dbReference type="ARBA" id="ARBA00022490"/>
    </source>
</evidence>
<feature type="binding site" evidence="8">
    <location>
        <position position="96"/>
    </location>
    <ligand>
        <name>GTP</name>
        <dbReference type="ChEBI" id="CHEBI:37565"/>
    </ligand>
</feature>
<dbReference type="PANTHER" id="PTHR19136">
    <property type="entry name" value="MOLYBDENUM COFACTOR GUANYLYLTRANSFERASE"/>
    <property type="match status" value="1"/>
</dbReference>
<dbReference type="EMBL" id="SMAI01000002">
    <property type="protein sequence ID" value="TCT06802.1"/>
    <property type="molecule type" value="Genomic_DNA"/>
</dbReference>
<dbReference type="InterPro" id="IPR025877">
    <property type="entry name" value="MobA-like_NTP_Trfase"/>
</dbReference>
<dbReference type="InterPro" id="IPR013482">
    <property type="entry name" value="Molybde_CF_guanTrfase"/>
</dbReference>
<evidence type="ECO:0000313" key="10">
    <source>
        <dbReference type="EMBL" id="TCT06802.1"/>
    </source>
</evidence>
<name>A0A4R3M1D3_9HYPH</name>
<comment type="subunit">
    <text evidence="8">Monomer.</text>
</comment>
<comment type="caution">
    <text evidence="10">The sequence shown here is derived from an EMBL/GenBank/DDBJ whole genome shotgun (WGS) entry which is preliminary data.</text>
</comment>
<dbReference type="InterPro" id="IPR029044">
    <property type="entry name" value="Nucleotide-diphossugar_trans"/>
</dbReference>
<reference evidence="10 11" key="1">
    <citation type="submission" date="2019-03" db="EMBL/GenBank/DDBJ databases">
        <title>Genomic Encyclopedia of Type Strains, Phase IV (KMG-IV): sequencing the most valuable type-strain genomes for metagenomic binning, comparative biology and taxonomic classification.</title>
        <authorList>
            <person name="Goeker M."/>
        </authorList>
    </citation>
    <scope>NUCLEOTIDE SEQUENCE [LARGE SCALE GENOMIC DNA]</scope>
    <source>
        <strain evidence="10 11">DSM 9035</strain>
    </source>
</reference>
<evidence type="ECO:0000256" key="7">
    <source>
        <dbReference type="ARBA" id="ARBA00023150"/>
    </source>
</evidence>
<keyword evidence="1 8" id="KW-0963">Cytoplasm</keyword>
<feature type="binding site" evidence="8">
    <location>
        <position position="96"/>
    </location>
    <ligand>
        <name>Mg(2+)</name>
        <dbReference type="ChEBI" id="CHEBI:18420"/>
    </ligand>
</feature>
<dbReference type="RefSeq" id="WP_165933650.1">
    <property type="nucleotide sequence ID" value="NZ_SMAI01000002.1"/>
</dbReference>
<feature type="binding site" evidence="8">
    <location>
        <position position="67"/>
    </location>
    <ligand>
        <name>GTP</name>
        <dbReference type="ChEBI" id="CHEBI:37565"/>
    </ligand>
</feature>
<feature type="binding site" evidence="8">
    <location>
        <position position="22"/>
    </location>
    <ligand>
        <name>GTP</name>
        <dbReference type="ChEBI" id="CHEBI:37565"/>
    </ligand>
</feature>
<comment type="subcellular location">
    <subcellularLocation>
        <location evidence="8">Cytoplasm</location>
    </subcellularLocation>
</comment>
<dbReference type="GO" id="GO:0061603">
    <property type="term" value="F:molybdenum cofactor guanylyltransferase activity"/>
    <property type="evidence" value="ECO:0007669"/>
    <property type="project" value="UniProtKB-EC"/>
</dbReference>
<keyword evidence="3 8" id="KW-0479">Metal-binding</keyword>
<evidence type="ECO:0000256" key="8">
    <source>
        <dbReference type="HAMAP-Rule" id="MF_00316"/>
    </source>
</evidence>
<dbReference type="Proteomes" id="UP000294664">
    <property type="component" value="Unassembled WGS sequence"/>
</dbReference>
<evidence type="ECO:0000256" key="6">
    <source>
        <dbReference type="ARBA" id="ARBA00023134"/>
    </source>
</evidence>
<dbReference type="GO" id="GO:0006777">
    <property type="term" value="P:Mo-molybdopterin cofactor biosynthetic process"/>
    <property type="evidence" value="ECO:0007669"/>
    <property type="project" value="UniProtKB-KW"/>
</dbReference>
<dbReference type="CDD" id="cd02503">
    <property type="entry name" value="MobA"/>
    <property type="match status" value="1"/>
</dbReference>
<sequence length="198" mass="20836">MAGLTGAVLAGGKARRMGHVNKALVTVGGAPVIDRILDRLAETCGHVMVVANDPEPYRERGIAVVPDAVPGHGALGGLHAALLNAPTPAVFVCGCDMPFISTALIRHLAHMLGPADAVVPRDGYGLQPLHAVYAARIAPLIPPFLMRGELRMERFVASLDARILPPADIAPYAEEAEIFFNINTPADLDQARAKSGMV</sequence>
<evidence type="ECO:0000259" key="9">
    <source>
        <dbReference type="Pfam" id="PF12804"/>
    </source>
</evidence>
<keyword evidence="11" id="KW-1185">Reference proteome</keyword>
<feature type="binding site" evidence="8">
    <location>
        <begin position="9"/>
        <end position="11"/>
    </location>
    <ligand>
        <name>GTP</name>
        <dbReference type="ChEBI" id="CHEBI:37565"/>
    </ligand>
</feature>
<keyword evidence="6 8" id="KW-0342">GTP-binding</keyword>
<comment type="caution">
    <text evidence="8">Lacks conserved residue(s) required for the propagation of feature annotation.</text>
</comment>
<comment type="function">
    <text evidence="8">Transfers a GMP moiety from GTP to Mo-molybdopterin (Mo-MPT) cofactor (Moco or molybdenum cofactor) to form Mo-molybdopterin guanine dinucleotide (Mo-MGD) cofactor.</text>
</comment>
<dbReference type="EC" id="2.7.7.77" evidence="8"/>
<proteinExistence type="inferred from homology"/>
<accession>A0A4R3M1D3</accession>
<keyword evidence="7 8" id="KW-0501">Molybdenum cofactor biosynthesis</keyword>
<keyword evidence="4 8" id="KW-0547">Nucleotide-binding</keyword>
<dbReference type="Gene3D" id="3.90.550.10">
    <property type="entry name" value="Spore Coat Polysaccharide Biosynthesis Protein SpsA, Chain A"/>
    <property type="match status" value="1"/>
</dbReference>
<gene>
    <name evidence="8" type="primary">mobA</name>
    <name evidence="10" type="ORF">EDC64_102282</name>
</gene>